<organism evidence="2 3">
    <name type="scientific">Setaria italica</name>
    <name type="common">Foxtail millet</name>
    <name type="synonym">Panicum italicum</name>
    <dbReference type="NCBI Taxonomy" id="4555"/>
    <lineage>
        <taxon>Eukaryota</taxon>
        <taxon>Viridiplantae</taxon>
        <taxon>Streptophyta</taxon>
        <taxon>Embryophyta</taxon>
        <taxon>Tracheophyta</taxon>
        <taxon>Spermatophyta</taxon>
        <taxon>Magnoliopsida</taxon>
        <taxon>Liliopsida</taxon>
        <taxon>Poales</taxon>
        <taxon>Poaceae</taxon>
        <taxon>PACMAD clade</taxon>
        <taxon>Panicoideae</taxon>
        <taxon>Panicodae</taxon>
        <taxon>Paniceae</taxon>
        <taxon>Cenchrinae</taxon>
        <taxon>Setaria</taxon>
    </lineage>
</organism>
<dbReference type="Gramene" id="KQL30616">
    <property type="protein sequence ID" value="KQL30616"/>
    <property type="gene ID" value="SETIT_018707mg"/>
</dbReference>
<accession>K3YWR1</accession>
<protein>
    <submittedName>
        <fullName evidence="2">Uncharacterized protein</fullName>
    </submittedName>
</protein>
<sequence>MGASCHRTDRSMVVSYRRRTHECPNQPITKRQQFIGFISHVPPERPVQACRDASNSDEATTLPSHTGKAGGLEGEEQLCQNNMDKENQRVEDENHPDIGFGGSNASAWHGRISSLVSQFDLETE</sequence>
<name>K3YWR1_SETIT</name>
<proteinExistence type="predicted"/>
<dbReference type="Proteomes" id="UP000004995">
    <property type="component" value="Unassembled WGS sequence"/>
</dbReference>
<dbReference type="HOGENOM" id="CLU_2007900_0_0_1"/>
<dbReference type="InParanoid" id="K3YWR1"/>
<evidence type="ECO:0000313" key="2">
    <source>
        <dbReference type="EnsemblPlants" id="KQL30616"/>
    </source>
</evidence>
<evidence type="ECO:0000256" key="1">
    <source>
        <dbReference type="SAM" id="MobiDB-lite"/>
    </source>
</evidence>
<feature type="compositionally biased region" description="Basic and acidic residues" evidence="1">
    <location>
        <begin position="87"/>
        <end position="96"/>
    </location>
</feature>
<dbReference type="AlphaFoldDB" id="K3YWR1"/>
<dbReference type="EnsemblPlants" id="KQL30616">
    <property type="protein sequence ID" value="KQL30616"/>
    <property type="gene ID" value="SETIT_018707mg"/>
</dbReference>
<keyword evidence="3" id="KW-1185">Reference proteome</keyword>
<reference evidence="2" key="2">
    <citation type="submission" date="2018-08" db="UniProtKB">
        <authorList>
            <consortium name="EnsemblPlants"/>
        </authorList>
    </citation>
    <scope>IDENTIFICATION</scope>
    <source>
        <strain evidence="2">Yugu1</strain>
    </source>
</reference>
<dbReference type="EMBL" id="AGNK02000452">
    <property type="status" value="NOT_ANNOTATED_CDS"/>
    <property type="molecule type" value="Genomic_DNA"/>
</dbReference>
<reference evidence="3" key="1">
    <citation type="journal article" date="2012" name="Nat. Biotechnol.">
        <title>Reference genome sequence of the model plant Setaria.</title>
        <authorList>
            <person name="Bennetzen J.L."/>
            <person name="Schmutz J."/>
            <person name="Wang H."/>
            <person name="Percifield R."/>
            <person name="Hawkins J."/>
            <person name="Pontaroli A.C."/>
            <person name="Estep M."/>
            <person name="Feng L."/>
            <person name="Vaughn J.N."/>
            <person name="Grimwood J."/>
            <person name="Jenkins J."/>
            <person name="Barry K."/>
            <person name="Lindquist E."/>
            <person name="Hellsten U."/>
            <person name="Deshpande S."/>
            <person name="Wang X."/>
            <person name="Wu X."/>
            <person name="Mitros T."/>
            <person name="Triplett J."/>
            <person name="Yang X."/>
            <person name="Ye C.Y."/>
            <person name="Mauro-Herrera M."/>
            <person name="Wang L."/>
            <person name="Li P."/>
            <person name="Sharma M."/>
            <person name="Sharma R."/>
            <person name="Ronald P.C."/>
            <person name="Panaud O."/>
            <person name="Kellogg E.A."/>
            <person name="Brutnell T.P."/>
            <person name="Doust A.N."/>
            <person name="Tuskan G.A."/>
            <person name="Rokhsar D."/>
            <person name="Devos K.M."/>
        </authorList>
    </citation>
    <scope>NUCLEOTIDE SEQUENCE [LARGE SCALE GENOMIC DNA]</scope>
    <source>
        <strain evidence="3">cv. Yugu1</strain>
    </source>
</reference>
<evidence type="ECO:0000313" key="3">
    <source>
        <dbReference type="Proteomes" id="UP000004995"/>
    </source>
</evidence>
<feature type="region of interest" description="Disordered" evidence="1">
    <location>
        <begin position="87"/>
        <end position="106"/>
    </location>
</feature>
<feature type="region of interest" description="Disordered" evidence="1">
    <location>
        <begin position="49"/>
        <end position="73"/>
    </location>
</feature>